<keyword evidence="3" id="KW-1185">Reference proteome</keyword>
<dbReference type="InterPro" id="IPR002156">
    <property type="entry name" value="RNaseH_domain"/>
</dbReference>
<dbReference type="InterPro" id="IPR044730">
    <property type="entry name" value="RNase_H-like_dom_plant"/>
</dbReference>
<dbReference type="GO" id="GO:0003676">
    <property type="term" value="F:nucleic acid binding"/>
    <property type="evidence" value="ECO:0007669"/>
    <property type="project" value="InterPro"/>
</dbReference>
<dbReference type="CDD" id="cd06222">
    <property type="entry name" value="RNase_H_like"/>
    <property type="match status" value="1"/>
</dbReference>
<sequence>MFMAPSMVNQIWRGVPVCLETPMAKHKASWVGSNKLIIESDSKLALSWLKESSFRPWNLWKTFNEMDGLCNVIGDTSFHHIFWKANSMADALARFGVDRDEMFYARW</sequence>
<dbReference type="EMBL" id="CM001882">
    <property type="protein sequence ID" value="EOY03041.1"/>
    <property type="molecule type" value="Genomic_DNA"/>
</dbReference>
<reference evidence="2 3" key="1">
    <citation type="journal article" date="2013" name="Genome Biol.">
        <title>The genome sequence of the most widely cultivated cacao type and its use to identify candidate genes regulating pod color.</title>
        <authorList>
            <person name="Motamayor J.C."/>
            <person name="Mockaitis K."/>
            <person name="Schmutz J."/>
            <person name="Haiminen N."/>
            <person name="Iii D.L."/>
            <person name="Cornejo O."/>
            <person name="Findley S.D."/>
            <person name="Zheng P."/>
            <person name="Utro F."/>
            <person name="Royaert S."/>
            <person name="Saski C."/>
            <person name="Jenkins J."/>
            <person name="Podicheti R."/>
            <person name="Zhao M."/>
            <person name="Scheffler B.E."/>
            <person name="Stack J.C."/>
            <person name="Feltus F.A."/>
            <person name="Mustiga G.M."/>
            <person name="Amores F."/>
            <person name="Phillips W."/>
            <person name="Marelli J.P."/>
            <person name="May G.D."/>
            <person name="Shapiro H."/>
            <person name="Ma J."/>
            <person name="Bustamante C.D."/>
            <person name="Schnell R.J."/>
            <person name="Main D."/>
            <person name="Gilbert D."/>
            <person name="Parida L."/>
            <person name="Kuhn D.N."/>
        </authorList>
    </citation>
    <scope>NUCLEOTIDE SEQUENCE [LARGE SCALE GENOMIC DNA]</scope>
    <source>
        <strain evidence="3">cv. Matina 1-6</strain>
    </source>
</reference>
<dbReference type="InParanoid" id="A0A061EDN7"/>
<dbReference type="HOGENOM" id="CLU_000680_21_3_1"/>
<protein>
    <recommendedName>
        <fullName evidence="1">RNase H type-1 domain-containing protein</fullName>
    </recommendedName>
</protein>
<dbReference type="Gramene" id="EOY03041">
    <property type="protein sequence ID" value="EOY03041"/>
    <property type="gene ID" value="TCM_017451"/>
</dbReference>
<dbReference type="Gene3D" id="3.30.420.10">
    <property type="entry name" value="Ribonuclease H-like superfamily/Ribonuclease H"/>
    <property type="match status" value="1"/>
</dbReference>
<evidence type="ECO:0000313" key="3">
    <source>
        <dbReference type="Proteomes" id="UP000026915"/>
    </source>
</evidence>
<proteinExistence type="predicted"/>
<evidence type="ECO:0000259" key="1">
    <source>
        <dbReference type="Pfam" id="PF13456"/>
    </source>
</evidence>
<dbReference type="InterPro" id="IPR012337">
    <property type="entry name" value="RNaseH-like_sf"/>
</dbReference>
<dbReference type="InterPro" id="IPR036397">
    <property type="entry name" value="RNaseH_sf"/>
</dbReference>
<dbReference type="GO" id="GO:0004523">
    <property type="term" value="F:RNA-DNA hybrid ribonuclease activity"/>
    <property type="evidence" value="ECO:0007669"/>
    <property type="project" value="InterPro"/>
</dbReference>
<name>A0A061EDN7_THECC</name>
<feature type="domain" description="RNase H type-1" evidence="1">
    <location>
        <begin position="29"/>
        <end position="95"/>
    </location>
</feature>
<evidence type="ECO:0000313" key="2">
    <source>
        <dbReference type="EMBL" id="EOY03041.1"/>
    </source>
</evidence>
<dbReference type="SUPFAM" id="SSF53098">
    <property type="entry name" value="Ribonuclease H-like"/>
    <property type="match status" value="1"/>
</dbReference>
<dbReference type="Pfam" id="PF13456">
    <property type="entry name" value="RVT_3"/>
    <property type="match status" value="1"/>
</dbReference>
<organism evidence="2 3">
    <name type="scientific">Theobroma cacao</name>
    <name type="common">Cacao</name>
    <name type="synonym">Cocoa</name>
    <dbReference type="NCBI Taxonomy" id="3641"/>
    <lineage>
        <taxon>Eukaryota</taxon>
        <taxon>Viridiplantae</taxon>
        <taxon>Streptophyta</taxon>
        <taxon>Embryophyta</taxon>
        <taxon>Tracheophyta</taxon>
        <taxon>Spermatophyta</taxon>
        <taxon>Magnoliopsida</taxon>
        <taxon>eudicotyledons</taxon>
        <taxon>Gunneridae</taxon>
        <taxon>Pentapetalae</taxon>
        <taxon>rosids</taxon>
        <taxon>malvids</taxon>
        <taxon>Malvales</taxon>
        <taxon>Malvaceae</taxon>
        <taxon>Byttnerioideae</taxon>
        <taxon>Theobroma</taxon>
    </lineage>
</organism>
<dbReference type="Proteomes" id="UP000026915">
    <property type="component" value="Chromosome 4"/>
</dbReference>
<accession>A0A061EDN7</accession>
<gene>
    <name evidence="2" type="ORF">TCM_017451</name>
</gene>
<dbReference type="AlphaFoldDB" id="A0A061EDN7"/>